<organism evidence="1 2">
    <name type="scientific">Gigaspora margarita</name>
    <dbReference type="NCBI Taxonomy" id="4874"/>
    <lineage>
        <taxon>Eukaryota</taxon>
        <taxon>Fungi</taxon>
        <taxon>Fungi incertae sedis</taxon>
        <taxon>Mucoromycota</taxon>
        <taxon>Glomeromycotina</taxon>
        <taxon>Glomeromycetes</taxon>
        <taxon>Diversisporales</taxon>
        <taxon>Gigasporaceae</taxon>
        <taxon>Gigaspora</taxon>
    </lineage>
</organism>
<gene>
    <name evidence="1" type="ORF">F8M41_020306</name>
</gene>
<proteinExistence type="predicted"/>
<comment type="caution">
    <text evidence="1">The sequence shown here is derived from an EMBL/GenBank/DDBJ whole genome shotgun (WGS) entry which is preliminary data.</text>
</comment>
<name>A0A8H4AIM2_GIGMA</name>
<keyword evidence="2" id="KW-1185">Reference proteome</keyword>
<reference evidence="1 2" key="1">
    <citation type="journal article" date="2019" name="Environ. Microbiol.">
        <title>At the nexus of three kingdoms: the genome of the mycorrhizal fungus Gigaspora margarita provides insights into plant, endobacterial and fungal interactions.</title>
        <authorList>
            <person name="Venice F."/>
            <person name="Ghignone S."/>
            <person name="Salvioli di Fossalunga A."/>
            <person name="Amselem J."/>
            <person name="Novero M."/>
            <person name="Xianan X."/>
            <person name="Sedzielewska Toro K."/>
            <person name="Morin E."/>
            <person name="Lipzen A."/>
            <person name="Grigoriev I.V."/>
            <person name="Henrissat B."/>
            <person name="Martin F.M."/>
            <person name="Bonfante P."/>
        </authorList>
    </citation>
    <scope>NUCLEOTIDE SEQUENCE [LARGE SCALE GENOMIC DNA]</scope>
    <source>
        <strain evidence="1 2">BEG34</strain>
    </source>
</reference>
<dbReference type="AlphaFoldDB" id="A0A8H4AIM2"/>
<evidence type="ECO:0000313" key="2">
    <source>
        <dbReference type="Proteomes" id="UP000439903"/>
    </source>
</evidence>
<dbReference type="Proteomes" id="UP000439903">
    <property type="component" value="Unassembled WGS sequence"/>
</dbReference>
<evidence type="ECO:0000313" key="1">
    <source>
        <dbReference type="EMBL" id="KAF0500273.1"/>
    </source>
</evidence>
<dbReference type="OrthoDB" id="2387189at2759"/>
<accession>A0A8H4AIM2</accession>
<sequence>MELSKFTKLATLYSQIIIENEAIFKSNNFTILQKEKFLYFYINRPDNVTEIDLWEKLLKWSTIHSNSLLPDVSQYTDNHFATFKKIY</sequence>
<dbReference type="EMBL" id="WTPW01000553">
    <property type="protein sequence ID" value="KAF0500273.1"/>
    <property type="molecule type" value="Genomic_DNA"/>
</dbReference>
<protein>
    <submittedName>
        <fullName evidence="1">Btb/poz domain-containing protein 19-like</fullName>
    </submittedName>
</protein>